<keyword evidence="4" id="KW-1185">Reference proteome</keyword>
<dbReference type="Proteomes" id="UP001498476">
    <property type="component" value="Unassembled WGS sequence"/>
</dbReference>
<dbReference type="EMBL" id="JAZAVJ010000194">
    <property type="protein sequence ID" value="KAK7408238.1"/>
    <property type="molecule type" value="Genomic_DNA"/>
</dbReference>
<evidence type="ECO:0000256" key="1">
    <source>
        <dbReference type="SAM" id="MobiDB-lite"/>
    </source>
</evidence>
<proteinExistence type="predicted"/>
<sequence>MPSPSPSPVSSESDDEQTMNSKPPSPEPAIQNGNFQSPPETPMLPQDSSASLLYHGMSKEEDLPKNKPCSRDAEVRGLVVIYTDLSAVFLPLALLIFVSMVLYANGHVKDHYYDGFQNAITVVNSMVQKECLNVRA</sequence>
<gene>
    <name evidence="3" type="ORF">QQX98_009601</name>
</gene>
<keyword evidence="2" id="KW-0472">Membrane</keyword>
<feature type="region of interest" description="Disordered" evidence="1">
    <location>
        <begin position="1"/>
        <end position="69"/>
    </location>
</feature>
<keyword evidence="2" id="KW-1133">Transmembrane helix</keyword>
<accession>A0ABR1GRY6</accession>
<name>A0ABR1GRY6_9HYPO</name>
<protein>
    <submittedName>
        <fullName evidence="3">Uncharacterized protein</fullName>
    </submittedName>
</protein>
<evidence type="ECO:0000256" key="2">
    <source>
        <dbReference type="SAM" id="Phobius"/>
    </source>
</evidence>
<reference evidence="3 4" key="1">
    <citation type="journal article" date="2025" name="Microbiol. Resour. Announc.">
        <title>Draft genome sequences for Neonectria magnoliae and Neonectria punicea, canker pathogens of Liriodendron tulipifera and Acer saccharum in West Virginia.</title>
        <authorList>
            <person name="Petronek H.M."/>
            <person name="Kasson M.T."/>
            <person name="Metheny A.M."/>
            <person name="Stauder C.M."/>
            <person name="Lovett B."/>
            <person name="Lynch S.C."/>
            <person name="Garnas J.R."/>
            <person name="Kasson L.R."/>
            <person name="Stajich J.E."/>
        </authorList>
    </citation>
    <scope>NUCLEOTIDE SEQUENCE [LARGE SCALE GENOMIC DNA]</scope>
    <source>
        <strain evidence="3 4">NRRL 64653</strain>
    </source>
</reference>
<organism evidence="3 4">
    <name type="scientific">Neonectria punicea</name>
    <dbReference type="NCBI Taxonomy" id="979145"/>
    <lineage>
        <taxon>Eukaryota</taxon>
        <taxon>Fungi</taxon>
        <taxon>Dikarya</taxon>
        <taxon>Ascomycota</taxon>
        <taxon>Pezizomycotina</taxon>
        <taxon>Sordariomycetes</taxon>
        <taxon>Hypocreomycetidae</taxon>
        <taxon>Hypocreales</taxon>
        <taxon>Nectriaceae</taxon>
        <taxon>Neonectria</taxon>
    </lineage>
</organism>
<comment type="caution">
    <text evidence="3">The sequence shown here is derived from an EMBL/GenBank/DDBJ whole genome shotgun (WGS) entry which is preliminary data.</text>
</comment>
<feature type="compositionally biased region" description="Basic and acidic residues" evidence="1">
    <location>
        <begin position="57"/>
        <end position="69"/>
    </location>
</feature>
<keyword evidence="2" id="KW-0812">Transmembrane</keyword>
<evidence type="ECO:0000313" key="3">
    <source>
        <dbReference type="EMBL" id="KAK7408238.1"/>
    </source>
</evidence>
<feature type="transmembrane region" description="Helical" evidence="2">
    <location>
        <begin position="85"/>
        <end position="104"/>
    </location>
</feature>
<evidence type="ECO:0000313" key="4">
    <source>
        <dbReference type="Proteomes" id="UP001498476"/>
    </source>
</evidence>